<organism evidence="1 2">
    <name type="scientific">Xanthocytophaga agilis</name>
    <dbReference type="NCBI Taxonomy" id="3048010"/>
    <lineage>
        <taxon>Bacteria</taxon>
        <taxon>Pseudomonadati</taxon>
        <taxon>Bacteroidota</taxon>
        <taxon>Cytophagia</taxon>
        <taxon>Cytophagales</taxon>
        <taxon>Rhodocytophagaceae</taxon>
        <taxon>Xanthocytophaga</taxon>
    </lineage>
</organism>
<comment type="caution">
    <text evidence="1">The sequence shown here is derived from an EMBL/GenBank/DDBJ whole genome shotgun (WGS) entry which is preliminary data.</text>
</comment>
<evidence type="ECO:0000313" key="2">
    <source>
        <dbReference type="Proteomes" id="UP001232063"/>
    </source>
</evidence>
<proteinExistence type="predicted"/>
<dbReference type="AlphaFoldDB" id="A0AAE3UF54"/>
<protein>
    <submittedName>
        <fullName evidence="1">Uncharacterized protein</fullName>
    </submittedName>
</protein>
<keyword evidence="2" id="KW-1185">Reference proteome</keyword>
<dbReference type="RefSeq" id="WP_314514101.1">
    <property type="nucleotide sequence ID" value="NZ_JASJOU010000008.1"/>
</dbReference>
<evidence type="ECO:0000313" key="1">
    <source>
        <dbReference type="EMBL" id="MDJ1503488.1"/>
    </source>
</evidence>
<accession>A0AAE3UF54</accession>
<dbReference type="EMBL" id="JASJOU010000008">
    <property type="protein sequence ID" value="MDJ1503488.1"/>
    <property type="molecule type" value="Genomic_DNA"/>
</dbReference>
<dbReference type="Proteomes" id="UP001232063">
    <property type="component" value="Unassembled WGS sequence"/>
</dbReference>
<reference evidence="1" key="1">
    <citation type="submission" date="2023-05" db="EMBL/GenBank/DDBJ databases">
        <authorList>
            <person name="Zhang X."/>
        </authorList>
    </citation>
    <scope>NUCLEOTIDE SEQUENCE</scope>
    <source>
        <strain evidence="1">BD1B2-1</strain>
    </source>
</reference>
<gene>
    <name evidence="1" type="ORF">QNI22_22660</name>
</gene>
<sequence>MLFTSTSQLAASLLQEENMLQEAQQLAVESGVDFPVHSNIISHLIALKVQGEEKFHISLQRREIFQNKIQRQKQSLSTLHQTYNKFQELYKNYQSMIRKDK</sequence>
<name>A0AAE3UF54_9BACT</name>